<feature type="compositionally biased region" description="Basic and acidic residues" evidence="1">
    <location>
        <begin position="44"/>
        <end position="62"/>
    </location>
</feature>
<dbReference type="OrthoDB" id="272624at2759"/>
<keyword evidence="3" id="KW-1185">Reference proteome</keyword>
<feature type="region of interest" description="Disordered" evidence="1">
    <location>
        <begin position="85"/>
        <end position="124"/>
    </location>
</feature>
<dbReference type="EMBL" id="UYRU01059375">
    <property type="protein sequence ID" value="VDN14472.1"/>
    <property type="molecule type" value="Genomic_DNA"/>
</dbReference>
<gene>
    <name evidence="2" type="ORF">DILT_LOCUS10303</name>
</gene>
<feature type="compositionally biased region" description="Low complexity" evidence="1">
    <location>
        <begin position="85"/>
        <end position="102"/>
    </location>
</feature>
<accession>A0A3P7P2E4</accession>
<dbReference type="Proteomes" id="UP000281553">
    <property type="component" value="Unassembled WGS sequence"/>
</dbReference>
<feature type="region of interest" description="Disordered" evidence="1">
    <location>
        <begin position="41"/>
        <end position="62"/>
    </location>
</feature>
<evidence type="ECO:0000313" key="3">
    <source>
        <dbReference type="Proteomes" id="UP000281553"/>
    </source>
</evidence>
<proteinExistence type="predicted"/>
<name>A0A3P7P2E4_DIBLA</name>
<evidence type="ECO:0000313" key="2">
    <source>
        <dbReference type="EMBL" id="VDN14472.1"/>
    </source>
</evidence>
<organism evidence="2 3">
    <name type="scientific">Dibothriocephalus latus</name>
    <name type="common">Fish tapeworm</name>
    <name type="synonym">Diphyllobothrium latum</name>
    <dbReference type="NCBI Taxonomy" id="60516"/>
    <lineage>
        <taxon>Eukaryota</taxon>
        <taxon>Metazoa</taxon>
        <taxon>Spiralia</taxon>
        <taxon>Lophotrochozoa</taxon>
        <taxon>Platyhelminthes</taxon>
        <taxon>Cestoda</taxon>
        <taxon>Eucestoda</taxon>
        <taxon>Diphyllobothriidea</taxon>
        <taxon>Diphyllobothriidae</taxon>
        <taxon>Dibothriocephalus</taxon>
    </lineage>
</organism>
<protein>
    <submittedName>
        <fullName evidence="2">Uncharacterized protein</fullName>
    </submittedName>
</protein>
<evidence type="ECO:0000256" key="1">
    <source>
        <dbReference type="SAM" id="MobiDB-lite"/>
    </source>
</evidence>
<dbReference type="AlphaFoldDB" id="A0A3P7P2E4"/>
<reference evidence="2 3" key="1">
    <citation type="submission" date="2018-11" db="EMBL/GenBank/DDBJ databases">
        <authorList>
            <consortium name="Pathogen Informatics"/>
        </authorList>
    </citation>
    <scope>NUCLEOTIDE SEQUENCE [LARGE SCALE GENOMIC DNA]</scope>
</reference>
<sequence>MVGRFRSKNKRNYDVTTFYNSSDEEPYDELMKDLIKSKRKIKRLAKDKAPKPEKRERLTQKERAERVSNIIDLVLAETSVKNAVSPSSPAAVTAAGATSSSSQGGGTETPVVVKPALPPSGRSANQQSILSRMIDDIGSCVVTPPREVPESLYAQYKNAVVNITPLEASSSANLLKLTDSRPSDSFLKPIP</sequence>